<reference evidence="1 2" key="1">
    <citation type="submission" date="2016-10" db="EMBL/GenBank/DDBJ databases">
        <authorList>
            <person name="Varghese N."/>
            <person name="Submissions S."/>
        </authorList>
    </citation>
    <scope>NUCLEOTIDE SEQUENCE [LARGE SCALE GENOMIC DNA]</scope>
    <source>
        <strain evidence="1 2">CGMCC 1.8499</strain>
    </source>
</reference>
<protein>
    <recommendedName>
        <fullName evidence="3">Calcineurin-like phosphoesterase domain-containing protein</fullName>
    </recommendedName>
</protein>
<accession>A0ABY1GJY3</accession>
<name>A0ABY1GJY3_9GAMM</name>
<evidence type="ECO:0000313" key="2">
    <source>
        <dbReference type="Proteomes" id="UP000183805"/>
    </source>
</evidence>
<sequence>MNAFLGENIMLVSSLSLALTVATNSFLVMADMPYTPIDEINLAKPNGKLAKAVATTPHGFLMHLGDMKSGSLACTNELLTSNKQLLTSLSSQPFIYTPGDNEWTDCDRATLNPRFDELERLNYVKGLMYDEAYVKKAKQLEGFTQQADMLENARWQFDGIEFRTLHIPGTFNGRSQILKTDKHVALDAADTRDKLNVNWLNQALVNQSAKAYVFGFQADIYRSTKKQPCADSRRSDCDAFKVYRDAINDFAKRTDKPVLVMHGDTPPYCQQQLADNLTRLNVPGDFEVSDIAKVSLVDGHWQINSMASGKVLTVQCK</sequence>
<comment type="caution">
    <text evidence="1">The sequence shown here is derived from an EMBL/GenBank/DDBJ whole genome shotgun (WGS) entry which is preliminary data.</text>
</comment>
<dbReference type="SUPFAM" id="SSF56300">
    <property type="entry name" value="Metallo-dependent phosphatases"/>
    <property type="match status" value="1"/>
</dbReference>
<dbReference type="InterPro" id="IPR029052">
    <property type="entry name" value="Metallo-depent_PP-like"/>
</dbReference>
<organism evidence="1 2">
    <name type="scientific">Pseudoalteromonas lipolytica</name>
    <dbReference type="NCBI Taxonomy" id="570156"/>
    <lineage>
        <taxon>Bacteria</taxon>
        <taxon>Pseudomonadati</taxon>
        <taxon>Pseudomonadota</taxon>
        <taxon>Gammaproteobacteria</taxon>
        <taxon>Alteromonadales</taxon>
        <taxon>Pseudoalteromonadaceae</taxon>
        <taxon>Pseudoalteromonas</taxon>
    </lineage>
</organism>
<proteinExistence type="predicted"/>
<dbReference type="Proteomes" id="UP000183805">
    <property type="component" value="Unassembled WGS sequence"/>
</dbReference>
<dbReference type="RefSeq" id="WP_227006836.1">
    <property type="nucleotide sequence ID" value="NZ_FPAZ01000013.1"/>
</dbReference>
<dbReference type="EMBL" id="FPAZ01000013">
    <property type="protein sequence ID" value="SFT87949.1"/>
    <property type="molecule type" value="Genomic_DNA"/>
</dbReference>
<evidence type="ECO:0008006" key="3">
    <source>
        <dbReference type="Google" id="ProtNLM"/>
    </source>
</evidence>
<gene>
    <name evidence="1" type="ORF">SAMN04487854_11381</name>
</gene>
<evidence type="ECO:0000313" key="1">
    <source>
        <dbReference type="EMBL" id="SFT87949.1"/>
    </source>
</evidence>
<keyword evidence="2" id="KW-1185">Reference proteome</keyword>